<accession>A0A1Q3B403</accession>
<keyword evidence="2" id="KW-1185">Reference proteome</keyword>
<protein>
    <submittedName>
        <fullName evidence="1">Uncharacterized protein</fullName>
    </submittedName>
</protein>
<sequence>MEVAFLSKNKCTCMIEQSVWMNPNLLDCRVCDQSNFVRPILSKNHRKGAKDRVLYYTYLGLYKQPK</sequence>
<dbReference type="EMBL" id="BDDD01000268">
    <property type="protein sequence ID" value="GAV62669.1"/>
    <property type="molecule type" value="Genomic_DNA"/>
</dbReference>
<organism evidence="1 2">
    <name type="scientific">Cephalotus follicularis</name>
    <name type="common">Albany pitcher plant</name>
    <dbReference type="NCBI Taxonomy" id="3775"/>
    <lineage>
        <taxon>Eukaryota</taxon>
        <taxon>Viridiplantae</taxon>
        <taxon>Streptophyta</taxon>
        <taxon>Embryophyta</taxon>
        <taxon>Tracheophyta</taxon>
        <taxon>Spermatophyta</taxon>
        <taxon>Magnoliopsida</taxon>
        <taxon>eudicotyledons</taxon>
        <taxon>Gunneridae</taxon>
        <taxon>Pentapetalae</taxon>
        <taxon>rosids</taxon>
        <taxon>fabids</taxon>
        <taxon>Oxalidales</taxon>
        <taxon>Cephalotaceae</taxon>
        <taxon>Cephalotus</taxon>
    </lineage>
</organism>
<evidence type="ECO:0000313" key="2">
    <source>
        <dbReference type="Proteomes" id="UP000187406"/>
    </source>
</evidence>
<gene>
    <name evidence="1" type="ORF">CFOL_v3_06192</name>
</gene>
<dbReference type="InParanoid" id="A0A1Q3B403"/>
<name>A0A1Q3B403_CEPFO</name>
<proteinExistence type="predicted"/>
<dbReference type="AlphaFoldDB" id="A0A1Q3B403"/>
<reference evidence="2" key="1">
    <citation type="submission" date="2016-04" db="EMBL/GenBank/DDBJ databases">
        <title>Cephalotus genome sequencing.</title>
        <authorList>
            <person name="Fukushima K."/>
            <person name="Hasebe M."/>
            <person name="Fang X."/>
        </authorList>
    </citation>
    <scope>NUCLEOTIDE SEQUENCE [LARGE SCALE GENOMIC DNA]</scope>
    <source>
        <strain evidence="2">cv. St1</strain>
    </source>
</reference>
<dbReference type="Proteomes" id="UP000187406">
    <property type="component" value="Unassembled WGS sequence"/>
</dbReference>
<dbReference type="PANTHER" id="PTHR34272">
    <property type="entry name" value="EXPRESSED PROTEIN"/>
    <property type="match status" value="1"/>
</dbReference>
<comment type="caution">
    <text evidence="1">The sequence shown here is derived from an EMBL/GenBank/DDBJ whole genome shotgun (WGS) entry which is preliminary data.</text>
</comment>
<dbReference type="PANTHER" id="PTHR34272:SF1">
    <property type="entry name" value="EXPRESSED PROTEIN"/>
    <property type="match status" value="1"/>
</dbReference>
<evidence type="ECO:0000313" key="1">
    <source>
        <dbReference type="EMBL" id="GAV62669.1"/>
    </source>
</evidence>